<proteinExistence type="inferred from homology"/>
<dbReference type="PANTHER" id="PTHR30290">
    <property type="entry name" value="PERIPLASMIC BINDING COMPONENT OF ABC TRANSPORTER"/>
    <property type="match status" value="1"/>
</dbReference>
<sequence length="552" mass="59090">MRKKPGAVRSRTVAAAGLPLALALTLTACTSGSSGGSGAAGSGGGTPVTGGTLTYAVNQTQPTLDPAVSPADVTGIVGLAIFDSLVAQTGPTTFKPWLAERWEISPDGKTYTFHLRSGVTFQDGTPFNAAAVKKTLDHVVDPATKSQYAGSLISAYKRSTVVDDATVKVELSRPFTPFLQALSTPYLGIQSPKALALPVSRYKPVGTGPFSFVSWAQQKNIVLVRNPHYTTPSPGAKHTGPAHLDRINIDLITEDTTRYGALTSHQVQAIGSVPPIDVKPLKAAGLQLLRYQAPGANWNVYFNVSRGVTKDVRVRQAVQAAVDMPTLVKSVYFGQYEAAKNSISPNTGYYDTAAESSLQGYDPAKANRLLDEAGWTGRNSQGYRTKDGKELAIEWPYTPAGQRNGRDTLAEGLQAQAKKVGINLKRPSVAVGTYVSDIQKGTYDMLDYSFVRADPDILRLVWGSDQLVSKGGENASYANSPQLDAWLKEASTTEDAAVAERDYAKAQAYVLKNAYLIPGYIEQTTIGASDKLHGVGFTPQSFPNFYDAWLAK</sequence>
<dbReference type="PIRSF" id="PIRSF002741">
    <property type="entry name" value="MppA"/>
    <property type="match status" value="1"/>
</dbReference>
<dbReference type="GO" id="GO:0043190">
    <property type="term" value="C:ATP-binding cassette (ABC) transporter complex"/>
    <property type="evidence" value="ECO:0007669"/>
    <property type="project" value="InterPro"/>
</dbReference>
<dbReference type="InterPro" id="IPR030678">
    <property type="entry name" value="Peptide/Ni-bd"/>
</dbReference>
<dbReference type="Pfam" id="PF00496">
    <property type="entry name" value="SBP_bac_5"/>
    <property type="match status" value="1"/>
</dbReference>
<dbReference type="Gene3D" id="3.40.190.10">
    <property type="entry name" value="Periplasmic binding protein-like II"/>
    <property type="match status" value="1"/>
</dbReference>
<dbReference type="GO" id="GO:1904680">
    <property type="term" value="F:peptide transmembrane transporter activity"/>
    <property type="evidence" value="ECO:0007669"/>
    <property type="project" value="TreeGrafter"/>
</dbReference>
<evidence type="ECO:0000256" key="1">
    <source>
        <dbReference type="ARBA" id="ARBA00005695"/>
    </source>
</evidence>
<feature type="chain" id="PRO_5039664161" evidence="4">
    <location>
        <begin position="29"/>
        <end position="552"/>
    </location>
</feature>
<dbReference type="AlphaFoldDB" id="A0A7J5DHN4"/>
<keyword evidence="2" id="KW-0813">Transport</keyword>
<keyword evidence="3 4" id="KW-0732">Signal</keyword>
<evidence type="ECO:0000256" key="4">
    <source>
        <dbReference type="SAM" id="SignalP"/>
    </source>
</evidence>
<dbReference type="InterPro" id="IPR000914">
    <property type="entry name" value="SBP_5_dom"/>
</dbReference>
<comment type="caution">
    <text evidence="6">The sequence shown here is derived from an EMBL/GenBank/DDBJ whole genome shotgun (WGS) entry which is preliminary data.</text>
</comment>
<dbReference type="CDD" id="cd08492">
    <property type="entry name" value="PBP2_NikA_DppA_OppA_like_15"/>
    <property type="match status" value="1"/>
</dbReference>
<reference evidence="6 7" key="1">
    <citation type="submission" date="2019-09" db="EMBL/GenBank/DDBJ databases">
        <title>Isolation and identification of active actinomycetes.</title>
        <authorList>
            <person name="Yu Z."/>
            <person name="Han C."/>
            <person name="Yu B."/>
        </authorList>
    </citation>
    <scope>NUCLEOTIDE SEQUENCE [LARGE SCALE GENOMIC DNA]</scope>
    <source>
        <strain evidence="6 7">NEAU-H2</strain>
    </source>
</reference>
<name>A0A7J5DHN4_9ACTN</name>
<evidence type="ECO:0000259" key="5">
    <source>
        <dbReference type="Pfam" id="PF00496"/>
    </source>
</evidence>
<organism evidence="6 7">
    <name type="scientific">Streptomyces triticiradicis</name>
    <dbReference type="NCBI Taxonomy" id="2651189"/>
    <lineage>
        <taxon>Bacteria</taxon>
        <taxon>Bacillati</taxon>
        <taxon>Actinomycetota</taxon>
        <taxon>Actinomycetes</taxon>
        <taxon>Kitasatosporales</taxon>
        <taxon>Streptomycetaceae</taxon>
        <taxon>Streptomyces</taxon>
    </lineage>
</organism>
<evidence type="ECO:0000256" key="2">
    <source>
        <dbReference type="ARBA" id="ARBA00022448"/>
    </source>
</evidence>
<evidence type="ECO:0000313" key="6">
    <source>
        <dbReference type="EMBL" id="KAB1988153.1"/>
    </source>
</evidence>
<gene>
    <name evidence="6" type="ORF">F8144_13030</name>
</gene>
<dbReference type="SUPFAM" id="SSF53850">
    <property type="entry name" value="Periplasmic binding protein-like II"/>
    <property type="match status" value="1"/>
</dbReference>
<accession>A0A7J5DHN4</accession>
<feature type="domain" description="Solute-binding protein family 5" evidence="5">
    <location>
        <begin position="94"/>
        <end position="456"/>
    </location>
</feature>
<keyword evidence="7" id="KW-1185">Reference proteome</keyword>
<dbReference type="RefSeq" id="WP_151469470.1">
    <property type="nucleotide sequence ID" value="NZ_WBKG01000009.1"/>
</dbReference>
<dbReference type="EMBL" id="WBKG01000009">
    <property type="protein sequence ID" value="KAB1988153.1"/>
    <property type="molecule type" value="Genomic_DNA"/>
</dbReference>
<dbReference type="GO" id="GO:0015833">
    <property type="term" value="P:peptide transport"/>
    <property type="evidence" value="ECO:0007669"/>
    <property type="project" value="TreeGrafter"/>
</dbReference>
<comment type="similarity">
    <text evidence="1">Belongs to the bacterial solute-binding protein 5 family.</text>
</comment>
<evidence type="ECO:0000256" key="3">
    <source>
        <dbReference type="ARBA" id="ARBA00022729"/>
    </source>
</evidence>
<dbReference type="GO" id="GO:0042597">
    <property type="term" value="C:periplasmic space"/>
    <property type="evidence" value="ECO:0007669"/>
    <property type="project" value="UniProtKB-ARBA"/>
</dbReference>
<dbReference type="PROSITE" id="PS51257">
    <property type="entry name" value="PROKAR_LIPOPROTEIN"/>
    <property type="match status" value="1"/>
</dbReference>
<evidence type="ECO:0000313" key="7">
    <source>
        <dbReference type="Proteomes" id="UP000442990"/>
    </source>
</evidence>
<dbReference type="PANTHER" id="PTHR30290:SF9">
    <property type="entry name" value="OLIGOPEPTIDE-BINDING PROTEIN APPA"/>
    <property type="match status" value="1"/>
</dbReference>
<dbReference type="InterPro" id="IPR039424">
    <property type="entry name" value="SBP_5"/>
</dbReference>
<protein>
    <submittedName>
        <fullName evidence="6">ABC transporter substrate-binding protein</fullName>
    </submittedName>
</protein>
<dbReference type="Gene3D" id="3.10.105.10">
    <property type="entry name" value="Dipeptide-binding Protein, Domain 3"/>
    <property type="match status" value="1"/>
</dbReference>
<dbReference type="Proteomes" id="UP000442990">
    <property type="component" value="Unassembled WGS sequence"/>
</dbReference>
<feature type="signal peptide" evidence="4">
    <location>
        <begin position="1"/>
        <end position="28"/>
    </location>
</feature>